<dbReference type="AlphaFoldDB" id="A0AAV0I548"/>
<accession>A0AAV0I548</accession>
<protein>
    <submittedName>
        <fullName evidence="1">Uncharacterized protein</fullName>
    </submittedName>
</protein>
<organism evidence="1 2">
    <name type="scientific">Linum tenue</name>
    <dbReference type="NCBI Taxonomy" id="586396"/>
    <lineage>
        <taxon>Eukaryota</taxon>
        <taxon>Viridiplantae</taxon>
        <taxon>Streptophyta</taxon>
        <taxon>Embryophyta</taxon>
        <taxon>Tracheophyta</taxon>
        <taxon>Spermatophyta</taxon>
        <taxon>Magnoliopsida</taxon>
        <taxon>eudicotyledons</taxon>
        <taxon>Gunneridae</taxon>
        <taxon>Pentapetalae</taxon>
        <taxon>rosids</taxon>
        <taxon>fabids</taxon>
        <taxon>Malpighiales</taxon>
        <taxon>Linaceae</taxon>
        <taxon>Linum</taxon>
    </lineage>
</organism>
<proteinExistence type="predicted"/>
<evidence type="ECO:0000313" key="1">
    <source>
        <dbReference type="EMBL" id="CAI0391355.1"/>
    </source>
</evidence>
<comment type="caution">
    <text evidence="1">The sequence shown here is derived from an EMBL/GenBank/DDBJ whole genome shotgun (WGS) entry which is preliminary data.</text>
</comment>
<evidence type="ECO:0000313" key="2">
    <source>
        <dbReference type="Proteomes" id="UP001154282"/>
    </source>
</evidence>
<keyword evidence="2" id="KW-1185">Reference proteome</keyword>
<gene>
    <name evidence="1" type="ORF">LITE_LOCUS7127</name>
</gene>
<name>A0AAV0I548_9ROSI</name>
<reference evidence="1" key="1">
    <citation type="submission" date="2022-08" db="EMBL/GenBank/DDBJ databases">
        <authorList>
            <person name="Gutierrez-Valencia J."/>
        </authorList>
    </citation>
    <scope>NUCLEOTIDE SEQUENCE</scope>
</reference>
<dbReference type="Proteomes" id="UP001154282">
    <property type="component" value="Unassembled WGS sequence"/>
</dbReference>
<dbReference type="EMBL" id="CAMGYJ010000003">
    <property type="protein sequence ID" value="CAI0391355.1"/>
    <property type="molecule type" value="Genomic_DNA"/>
</dbReference>
<sequence>MPNENNDTTTAGIWRSKKELTTMVATDAGAFQESTIATEKEAAAASSQSSYCDNPLLAFLFCISNKRIHSNATALEVADYMGAKKKVLILEGTIADDVAMEVTVDVLRIRQILTNLIRFVYPLQEVNVEKPDDGVAKN</sequence>